<dbReference type="EMBL" id="FWFF01000008">
    <property type="protein sequence ID" value="SLM96355.1"/>
    <property type="molecule type" value="Genomic_DNA"/>
</dbReference>
<dbReference type="InterPro" id="IPR012932">
    <property type="entry name" value="VKOR"/>
</dbReference>
<reference evidence="13" key="1">
    <citation type="submission" date="2017-02" db="EMBL/GenBank/DDBJ databases">
        <authorList>
            <person name="Dridi B."/>
        </authorList>
    </citation>
    <scope>NUCLEOTIDE SEQUENCE [LARGE SCALE GENOMIC DNA]</scope>
    <source>
        <strain evidence="13">B Co 03.10</strain>
    </source>
</reference>
<organism evidence="12 13">
    <name type="scientific">Brevibacterium yomogidense</name>
    <dbReference type="NCBI Taxonomy" id="946573"/>
    <lineage>
        <taxon>Bacteria</taxon>
        <taxon>Bacillati</taxon>
        <taxon>Actinomycetota</taxon>
        <taxon>Actinomycetes</taxon>
        <taxon>Micrococcales</taxon>
        <taxon>Brevibacteriaceae</taxon>
        <taxon>Brevibacterium</taxon>
    </lineage>
</organism>
<dbReference type="SMART" id="SM00756">
    <property type="entry name" value="VKc"/>
    <property type="match status" value="1"/>
</dbReference>
<dbReference type="InterPro" id="IPR041714">
    <property type="entry name" value="VKOR_Actinobacteria"/>
</dbReference>
<keyword evidence="4" id="KW-0874">Quinone</keyword>
<dbReference type="GO" id="GO:0048038">
    <property type="term" value="F:quinone binding"/>
    <property type="evidence" value="ECO:0007669"/>
    <property type="project" value="UniProtKB-KW"/>
</dbReference>
<protein>
    <submittedName>
        <fullName evidence="12">Putative membrane protein</fullName>
    </submittedName>
</protein>
<evidence type="ECO:0000256" key="3">
    <source>
        <dbReference type="ARBA" id="ARBA00022692"/>
    </source>
</evidence>
<accession>A0A1X6XB22</accession>
<evidence type="ECO:0000256" key="8">
    <source>
        <dbReference type="ARBA" id="ARBA00023157"/>
    </source>
</evidence>
<keyword evidence="6" id="KW-0560">Oxidoreductase</keyword>
<keyword evidence="9" id="KW-0676">Redox-active center</keyword>
<dbReference type="GO" id="GO:0016491">
    <property type="term" value="F:oxidoreductase activity"/>
    <property type="evidence" value="ECO:0007669"/>
    <property type="project" value="UniProtKB-KW"/>
</dbReference>
<feature type="transmembrane region" description="Helical" evidence="10">
    <location>
        <begin position="23"/>
        <end position="43"/>
    </location>
</feature>
<keyword evidence="13" id="KW-1185">Reference proteome</keyword>
<feature type="transmembrane region" description="Helical" evidence="10">
    <location>
        <begin position="175"/>
        <end position="200"/>
    </location>
</feature>
<evidence type="ECO:0000313" key="12">
    <source>
        <dbReference type="EMBL" id="SLM96355.1"/>
    </source>
</evidence>
<feature type="transmembrane region" description="Helical" evidence="10">
    <location>
        <begin position="109"/>
        <end position="130"/>
    </location>
</feature>
<evidence type="ECO:0000256" key="2">
    <source>
        <dbReference type="ARBA" id="ARBA00006214"/>
    </source>
</evidence>
<dbReference type="RefSeq" id="WP_256970252.1">
    <property type="nucleotide sequence ID" value="NZ_FWFF01000008.1"/>
</dbReference>
<evidence type="ECO:0000256" key="1">
    <source>
        <dbReference type="ARBA" id="ARBA00004141"/>
    </source>
</evidence>
<dbReference type="GO" id="GO:0016020">
    <property type="term" value="C:membrane"/>
    <property type="evidence" value="ECO:0007669"/>
    <property type="project" value="UniProtKB-SubCell"/>
</dbReference>
<evidence type="ECO:0000256" key="7">
    <source>
        <dbReference type="ARBA" id="ARBA00023136"/>
    </source>
</evidence>
<comment type="similarity">
    <text evidence="2">Belongs to the VKOR family.</text>
</comment>
<evidence type="ECO:0000256" key="9">
    <source>
        <dbReference type="ARBA" id="ARBA00023284"/>
    </source>
</evidence>
<dbReference type="InterPro" id="IPR038354">
    <property type="entry name" value="VKOR_sf"/>
</dbReference>
<evidence type="ECO:0000313" key="13">
    <source>
        <dbReference type="Proteomes" id="UP000196581"/>
    </source>
</evidence>
<dbReference type="AlphaFoldDB" id="A0A1X6XB22"/>
<evidence type="ECO:0000256" key="4">
    <source>
        <dbReference type="ARBA" id="ARBA00022719"/>
    </source>
</evidence>
<feature type="domain" description="Vitamin K epoxide reductase" evidence="11">
    <location>
        <begin position="20"/>
        <end position="161"/>
    </location>
</feature>
<gene>
    <name evidence="12" type="ORF">FM105_05710</name>
</gene>
<evidence type="ECO:0000256" key="5">
    <source>
        <dbReference type="ARBA" id="ARBA00022989"/>
    </source>
</evidence>
<dbReference type="Proteomes" id="UP000196581">
    <property type="component" value="Unassembled WGS sequence"/>
</dbReference>
<keyword evidence="5 10" id="KW-1133">Transmembrane helix</keyword>
<sequence length="211" mass="22743">MSTLDAPPAPAQSRRWFTGHRGMGTFLVLTGVIGIVSSFALTVDKITLLANPDAVLGCDLNPFFSCGSVMEYPQSEIFGFPNQLLGVVAFVVPIVLGVLLLSRVDIPRWIMNGLAIGLLGGIVLVTFLQYTSIYTIGVGCPWCMVVWVVTIVQFCVVLAANVLRGAFGRSVQDSTLLRVLASMPLLIAGVWLLVIATAMVTQFWTYFGSLI</sequence>
<name>A0A1X6XB22_9MICO</name>
<dbReference type="Pfam" id="PF07884">
    <property type="entry name" value="VKOR"/>
    <property type="match status" value="1"/>
</dbReference>
<keyword evidence="7 10" id="KW-0472">Membrane</keyword>
<evidence type="ECO:0000259" key="11">
    <source>
        <dbReference type="SMART" id="SM00756"/>
    </source>
</evidence>
<evidence type="ECO:0000256" key="10">
    <source>
        <dbReference type="SAM" id="Phobius"/>
    </source>
</evidence>
<dbReference type="CDD" id="cd12922">
    <property type="entry name" value="VKOR_5"/>
    <property type="match status" value="1"/>
</dbReference>
<feature type="transmembrane region" description="Helical" evidence="10">
    <location>
        <begin position="84"/>
        <end position="102"/>
    </location>
</feature>
<keyword evidence="8" id="KW-1015">Disulfide bond</keyword>
<dbReference type="Gene3D" id="1.20.1440.130">
    <property type="entry name" value="VKOR domain"/>
    <property type="match status" value="1"/>
</dbReference>
<feature type="transmembrane region" description="Helical" evidence="10">
    <location>
        <begin position="136"/>
        <end position="163"/>
    </location>
</feature>
<keyword evidence="3 10" id="KW-0812">Transmembrane</keyword>
<evidence type="ECO:0000256" key="6">
    <source>
        <dbReference type="ARBA" id="ARBA00023002"/>
    </source>
</evidence>
<comment type="subcellular location">
    <subcellularLocation>
        <location evidence="1">Membrane</location>
        <topology evidence="1">Multi-pass membrane protein</topology>
    </subcellularLocation>
</comment>
<proteinExistence type="inferred from homology"/>